<keyword evidence="1" id="KW-0472">Membrane</keyword>
<dbReference type="EMBL" id="CM007893">
    <property type="protein sequence ID" value="OTG29073.1"/>
    <property type="molecule type" value="Genomic_DNA"/>
</dbReference>
<reference evidence="3" key="1">
    <citation type="journal article" date="2017" name="Nature">
        <title>The sunflower genome provides insights into oil metabolism, flowering and Asterid evolution.</title>
        <authorList>
            <person name="Badouin H."/>
            <person name="Gouzy J."/>
            <person name="Grassa C.J."/>
            <person name="Murat F."/>
            <person name="Staton S.E."/>
            <person name="Cottret L."/>
            <person name="Lelandais-Briere C."/>
            <person name="Owens G.L."/>
            <person name="Carrere S."/>
            <person name="Mayjonade B."/>
            <person name="Legrand L."/>
            <person name="Gill N."/>
            <person name="Kane N.C."/>
            <person name="Bowers J.E."/>
            <person name="Hubner S."/>
            <person name="Bellec A."/>
            <person name="Berard A."/>
            <person name="Berges H."/>
            <person name="Blanchet N."/>
            <person name="Boniface M.C."/>
            <person name="Brunel D."/>
            <person name="Catrice O."/>
            <person name="Chaidir N."/>
            <person name="Claudel C."/>
            <person name="Donnadieu C."/>
            <person name="Faraut T."/>
            <person name="Fievet G."/>
            <person name="Helmstetter N."/>
            <person name="King M."/>
            <person name="Knapp S.J."/>
            <person name="Lai Z."/>
            <person name="Le Paslier M.C."/>
            <person name="Lippi Y."/>
            <person name="Lorenzon L."/>
            <person name="Mandel J.R."/>
            <person name="Marage G."/>
            <person name="Marchand G."/>
            <person name="Marquand E."/>
            <person name="Bret-Mestries E."/>
            <person name="Morien E."/>
            <person name="Nambeesan S."/>
            <person name="Nguyen T."/>
            <person name="Pegot-Espagnet P."/>
            <person name="Pouilly N."/>
            <person name="Raftis F."/>
            <person name="Sallet E."/>
            <person name="Schiex T."/>
            <person name="Thomas J."/>
            <person name="Vandecasteele C."/>
            <person name="Vares D."/>
            <person name="Vear F."/>
            <person name="Vautrin S."/>
            <person name="Crespi M."/>
            <person name="Mangin B."/>
            <person name="Burke J.M."/>
            <person name="Salse J."/>
            <person name="Munos S."/>
            <person name="Vincourt P."/>
            <person name="Rieseberg L.H."/>
            <person name="Langlade N.B."/>
        </authorList>
    </citation>
    <scope>NUCLEOTIDE SEQUENCE [LARGE SCALE GENOMIC DNA]</scope>
    <source>
        <strain evidence="3">cv. SF193</strain>
    </source>
</reference>
<organism evidence="2 3">
    <name type="scientific">Helianthus annuus</name>
    <name type="common">Common sunflower</name>
    <dbReference type="NCBI Taxonomy" id="4232"/>
    <lineage>
        <taxon>Eukaryota</taxon>
        <taxon>Viridiplantae</taxon>
        <taxon>Streptophyta</taxon>
        <taxon>Embryophyta</taxon>
        <taxon>Tracheophyta</taxon>
        <taxon>Spermatophyta</taxon>
        <taxon>Magnoliopsida</taxon>
        <taxon>eudicotyledons</taxon>
        <taxon>Gunneridae</taxon>
        <taxon>Pentapetalae</taxon>
        <taxon>asterids</taxon>
        <taxon>campanulids</taxon>
        <taxon>Asterales</taxon>
        <taxon>Asteraceae</taxon>
        <taxon>Asteroideae</taxon>
        <taxon>Heliantheae alliance</taxon>
        <taxon>Heliantheae</taxon>
        <taxon>Helianthus</taxon>
    </lineage>
</organism>
<proteinExistence type="predicted"/>
<dbReference type="Proteomes" id="UP000215914">
    <property type="component" value="Chromosome 4"/>
</dbReference>
<accession>A0A251V1E7</accession>
<keyword evidence="1" id="KW-1133">Transmembrane helix</keyword>
<evidence type="ECO:0000313" key="3">
    <source>
        <dbReference type="Proteomes" id="UP000215914"/>
    </source>
</evidence>
<protein>
    <submittedName>
        <fullName evidence="2">Uncharacterized protein</fullName>
    </submittedName>
</protein>
<keyword evidence="3" id="KW-1185">Reference proteome</keyword>
<gene>
    <name evidence="2" type="ORF">HannXRQ_Chr04g0118251</name>
</gene>
<evidence type="ECO:0000313" key="2">
    <source>
        <dbReference type="EMBL" id="OTG29073.1"/>
    </source>
</evidence>
<feature type="transmembrane region" description="Helical" evidence="1">
    <location>
        <begin position="16"/>
        <end position="46"/>
    </location>
</feature>
<name>A0A251V1E7_HELAN</name>
<dbReference type="AlphaFoldDB" id="A0A251V1E7"/>
<sequence length="54" mass="6720">MWRNFNVRDVISNRLVFVYFVLCILFSLVFRDSLLLIGPFFFIFMIRSKKFRYM</sequence>
<dbReference type="InParanoid" id="A0A251V1E7"/>
<keyword evidence="1" id="KW-0812">Transmembrane</keyword>
<evidence type="ECO:0000256" key="1">
    <source>
        <dbReference type="SAM" id="Phobius"/>
    </source>
</evidence>